<accession>A0AAN0NEP9</accession>
<proteinExistence type="predicted"/>
<sequence>MPKRFTDGYFALGLILGISIAAAVGLWVSGYGAGCYLADGNSYSYQPQGIEPNKRCWLIPFLVYGEDTLAQWIMAILTIAAVWMLWRTLDLTRGANEAAVQAAVAALKANEIMHDQGAGYLIIKKIEVQARRLDVLLYATVKNIGKRPVRTGKIKGTLQFVIPLSPQFEFIRLKTEVFVGVVEADQEGYSLIAIPWTDITDQYDIYARYIHNSTVSNVDFDGVISWSDKAKVPNYERHILTPLGRDEVLVESDGPITRLIVGYSGMSISTENRQKPNGNQ</sequence>
<dbReference type="EMBL" id="CP151762">
    <property type="protein sequence ID" value="WZU63526.1"/>
    <property type="molecule type" value="Genomic_DNA"/>
</dbReference>
<keyword evidence="1" id="KW-0472">Membrane</keyword>
<protein>
    <submittedName>
        <fullName evidence="2">Uncharacterized protein</fullName>
    </submittedName>
</protein>
<dbReference type="RefSeq" id="WP_342069907.1">
    <property type="nucleotide sequence ID" value="NZ_CP151762.1"/>
</dbReference>
<dbReference type="KEGG" id="yag:AABB28_17065"/>
<name>A0AAN0NEP9_9RHOB</name>
<dbReference type="Proteomes" id="UP001451782">
    <property type="component" value="Chromosome"/>
</dbReference>
<keyword evidence="1" id="KW-1133">Transmembrane helix</keyword>
<reference evidence="2 3" key="1">
    <citation type="submission" date="2024-04" db="EMBL/GenBank/DDBJ databases">
        <title>Phylogenomic analyses of a clade within the roseobacter group suggest taxonomic reassignments of species of the genera Aestuariivita, Citreicella, Loktanella, Nautella, Pelagibaca, Ruegeria, Thalassobius, Thiobacimonas and Tropicibacter, and the proposal o.</title>
        <authorList>
            <person name="Jeon C.O."/>
        </authorList>
    </citation>
    <scope>NUCLEOTIDE SEQUENCE [LARGE SCALE GENOMIC DNA]</scope>
    <source>
        <strain evidence="2 3">G8-12</strain>
    </source>
</reference>
<organism evidence="2 3">
    <name type="scientific">Yoonia algicola</name>
    <dbReference type="NCBI Taxonomy" id="3137368"/>
    <lineage>
        <taxon>Bacteria</taxon>
        <taxon>Pseudomonadati</taxon>
        <taxon>Pseudomonadota</taxon>
        <taxon>Alphaproteobacteria</taxon>
        <taxon>Rhodobacterales</taxon>
        <taxon>Paracoccaceae</taxon>
        <taxon>Yoonia</taxon>
    </lineage>
</organism>
<gene>
    <name evidence="2" type="ORF">AABB28_17065</name>
</gene>
<feature type="transmembrane region" description="Helical" evidence="1">
    <location>
        <begin position="69"/>
        <end position="86"/>
    </location>
</feature>
<evidence type="ECO:0000313" key="2">
    <source>
        <dbReference type="EMBL" id="WZU63526.1"/>
    </source>
</evidence>
<keyword evidence="1" id="KW-0812">Transmembrane</keyword>
<evidence type="ECO:0000313" key="3">
    <source>
        <dbReference type="Proteomes" id="UP001451782"/>
    </source>
</evidence>
<keyword evidence="3" id="KW-1185">Reference proteome</keyword>
<dbReference type="AlphaFoldDB" id="A0AAN0NEP9"/>
<feature type="transmembrane region" description="Helical" evidence="1">
    <location>
        <begin position="9"/>
        <end position="28"/>
    </location>
</feature>
<evidence type="ECO:0000256" key="1">
    <source>
        <dbReference type="SAM" id="Phobius"/>
    </source>
</evidence>